<feature type="compositionally biased region" description="Pro residues" evidence="1">
    <location>
        <begin position="37"/>
        <end position="50"/>
    </location>
</feature>
<evidence type="ECO:0000313" key="4">
    <source>
        <dbReference type="Proteomes" id="UP000075883"/>
    </source>
</evidence>
<keyword evidence="4" id="KW-1185">Reference proteome</keyword>
<reference evidence="4" key="1">
    <citation type="submission" date="2013-09" db="EMBL/GenBank/DDBJ databases">
        <title>The Genome Sequence of Anopheles culicifacies species A.</title>
        <authorList>
            <consortium name="The Broad Institute Genomics Platform"/>
            <person name="Neafsey D.E."/>
            <person name="Besansky N."/>
            <person name="Howell P."/>
            <person name="Walton C."/>
            <person name="Young S.K."/>
            <person name="Zeng Q."/>
            <person name="Gargeya S."/>
            <person name="Fitzgerald M."/>
            <person name="Haas B."/>
            <person name="Abouelleil A."/>
            <person name="Allen A.W."/>
            <person name="Alvarado L."/>
            <person name="Arachchi H.M."/>
            <person name="Berlin A.M."/>
            <person name="Chapman S.B."/>
            <person name="Gainer-Dewar J."/>
            <person name="Goldberg J."/>
            <person name="Griggs A."/>
            <person name="Gujja S."/>
            <person name="Hansen M."/>
            <person name="Howarth C."/>
            <person name="Imamovic A."/>
            <person name="Ireland A."/>
            <person name="Larimer J."/>
            <person name="McCowan C."/>
            <person name="Murphy C."/>
            <person name="Pearson M."/>
            <person name="Poon T.W."/>
            <person name="Priest M."/>
            <person name="Roberts A."/>
            <person name="Saif S."/>
            <person name="Shea T."/>
            <person name="Sisk P."/>
            <person name="Sykes S."/>
            <person name="Wortman J."/>
            <person name="Nusbaum C."/>
            <person name="Birren B."/>
        </authorList>
    </citation>
    <scope>NUCLEOTIDE SEQUENCE [LARGE SCALE GENOMIC DNA]</scope>
    <source>
        <strain evidence="4">A-37</strain>
    </source>
</reference>
<feature type="region of interest" description="Disordered" evidence="1">
    <location>
        <begin position="33"/>
        <end position="80"/>
    </location>
</feature>
<name>A0A182LRK8_9DIPT</name>
<accession>A0A182LRK8</accession>
<evidence type="ECO:0000256" key="2">
    <source>
        <dbReference type="SAM" id="Phobius"/>
    </source>
</evidence>
<feature type="compositionally biased region" description="Acidic residues" evidence="1">
    <location>
        <begin position="154"/>
        <end position="171"/>
    </location>
</feature>
<keyword evidence="2" id="KW-0472">Membrane</keyword>
<dbReference type="EnsemblMetazoa" id="ACUA000223-RA">
    <property type="protein sequence ID" value="ACUA000223-PA"/>
    <property type="gene ID" value="ACUA000223"/>
</dbReference>
<proteinExistence type="predicted"/>
<feature type="region of interest" description="Disordered" evidence="1">
    <location>
        <begin position="154"/>
        <end position="187"/>
    </location>
</feature>
<evidence type="ECO:0000313" key="3">
    <source>
        <dbReference type="EnsemblMetazoa" id="ACUA000223-PA"/>
    </source>
</evidence>
<reference evidence="3" key="2">
    <citation type="submission" date="2020-05" db="UniProtKB">
        <authorList>
            <consortium name="EnsemblMetazoa"/>
        </authorList>
    </citation>
    <scope>IDENTIFICATION</scope>
    <source>
        <strain evidence="3">A-37</strain>
    </source>
</reference>
<feature type="region of interest" description="Disordered" evidence="1">
    <location>
        <begin position="200"/>
        <end position="250"/>
    </location>
</feature>
<dbReference type="EMBL" id="AXCM01005428">
    <property type="status" value="NOT_ANNOTATED_CDS"/>
    <property type="molecule type" value="Genomic_DNA"/>
</dbReference>
<keyword evidence="2" id="KW-1133">Transmembrane helix</keyword>
<dbReference type="VEuPathDB" id="VectorBase:ACUA000223"/>
<sequence>MAICGCGIMIILGFTVIACCYVLLRAIAHATTRETPDPTPPMFPVRPLPFLPRNLSPRASSGRRLSRRSNAPPARTARSPLASALGMENVAVVEGAEQDGSQHLMKAGHSFHTISGPPVLAPPLVELISPISRSQSPVSLRSWSVSISTATSDEIEYDNYTDDDEDDDYGDGSDVSGASPRRPKQYPVLSASPFDFGSIAAPVRPKGTKVSSTGRKAGGGKRGKSAGTERASSTSPAGSSSTNAPGSTVIRLVPASVDIFQTLLDL</sequence>
<evidence type="ECO:0000256" key="1">
    <source>
        <dbReference type="SAM" id="MobiDB-lite"/>
    </source>
</evidence>
<protein>
    <submittedName>
        <fullName evidence="3">Uncharacterized protein</fullName>
    </submittedName>
</protein>
<feature type="compositionally biased region" description="Low complexity" evidence="1">
    <location>
        <begin position="225"/>
        <end position="248"/>
    </location>
</feature>
<dbReference type="Proteomes" id="UP000075883">
    <property type="component" value="Unassembled WGS sequence"/>
</dbReference>
<organism evidence="3 4">
    <name type="scientific">Anopheles culicifacies</name>
    <dbReference type="NCBI Taxonomy" id="139723"/>
    <lineage>
        <taxon>Eukaryota</taxon>
        <taxon>Metazoa</taxon>
        <taxon>Ecdysozoa</taxon>
        <taxon>Arthropoda</taxon>
        <taxon>Hexapoda</taxon>
        <taxon>Insecta</taxon>
        <taxon>Pterygota</taxon>
        <taxon>Neoptera</taxon>
        <taxon>Endopterygota</taxon>
        <taxon>Diptera</taxon>
        <taxon>Nematocera</taxon>
        <taxon>Culicoidea</taxon>
        <taxon>Culicidae</taxon>
        <taxon>Anophelinae</taxon>
        <taxon>Anopheles</taxon>
        <taxon>culicifacies species complex</taxon>
    </lineage>
</organism>
<feature type="transmembrane region" description="Helical" evidence="2">
    <location>
        <begin position="7"/>
        <end position="28"/>
    </location>
</feature>
<dbReference type="AlphaFoldDB" id="A0A182LRK8"/>
<keyword evidence="2" id="KW-0812">Transmembrane</keyword>